<dbReference type="Gramene" id="Aco008882.1.mrna1">
    <property type="protein sequence ID" value="Aco008882.1.mrna1"/>
    <property type="gene ID" value="Aco008882.1.path1"/>
</dbReference>
<reference evidence="4" key="2">
    <citation type="submission" date="2025-08" db="UniProtKB">
        <authorList>
            <consortium name="RefSeq"/>
        </authorList>
    </citation>
    <scope>IDENTIFICATION</scope>
    <source>
        <tissue evidence="4">Leaf</tissue>
    </source>
</reference>
<dbReference type="Pfam" id="PF02458">
    <property type="entry name" value="Transferase"/>
    <property type="match status" value="1"/>
</dbReference>
<evidence type="ECO:0000313" key="4">
    <source>
        <dbReference type="RefSeq" id="XP_020095764.1"/>
    </source>
</evidence>
<proteinExistence type="predicted"/>
<sequence length="462" mass="49745">MAPPPPPPPPPSPLMVKLRTIETCGVSPPEGSVPPSTVPLTFFDVFFLHARPMERLFFYPFPHPTSHFLSSFLPSLKSSLSLSLRSFFPLASLLRPSPDASDRFELFFSDATSPGVRFTVAECSDAQNAAGLFDHLADGRPRGRRPAPGASCLVVHARLRRSQPLLAVQVTVFPHHGVVVGTTMHHAACDGSSYTLFRQTWAAAARRWSGDISLDAHPLGPVVDRSLVPDPHGLYSLFYKTVAGKSPIPAPASSPADVVLASFTIKSSHIKALKAAFRCSTVAVTFAFTWINYVRARELAKRNDKVYLAIPVDFRSRMRPPLPAEYFGNCIGPCYVEAEAADLSGANGLTAAAEAIDRAIKSVASAGFEGAEPEKWLETIRGLPAEAILTGAGSHRFGVYDTDFGWGRPAHVDLNSVARTGVVAVAESGEEEGGVEIGLALPRNQMDLFQIYFAQGLGRLDG</sequence>
<evidence type="ECO:0000256" key="2">
    <source>
        <dbReference type="ARBA" id="ARBA00023315"/>
    </source>
</evidence>
<gene>
    <name evidence="4" type="primary">LOC109715250</name>
</gene>
<accession>A0A6P5FIJ8</accession>
<keyword evidence="1" id="KW-0808">Transferase</keyword>
<organism evidence="3 4">
    <name type="scientific">Ananas comosus</name>
    <name type="common">Pineapple</name>
    <name type="synonym">Ananas ananas</name>
    <dbReference type="NCBI Taxonomy" id="4615"/>
    <lineage>
        <taxon>Eukaryota</taxon>
        <taxon>Viridiplantae</taxon>
        <taxon>Streptophyta</taxon>
        <taxon>Embryophyta</taxon>
        <taxon>Tracheophyta</taxon>
        <taxon>Spermatophyta</taxon>
        <taxon>Magnoliopsida</taxon>
        <taxon>Liliopsida</taxon>
        <taxon>Poales</taxon>
        <taxon>Bromeliaceae</taxon>
        <taxon>Bromelioideae</taxon>
        <taxon>Ananas</taxon>
    </lineage>
</organism>
<dbReference type="GeneID" id="109715250"/>
<protein>
    <submittedName>
        <fullName evidence="4">Anthocyanidin 3-O-glucoside 6''-O-acyltransferase-like</fullName>
    </submittedName>
</protein>
<evidence type="ECO:0000256" key="1">
    <source>
        <dbReference type="ARBA" id="ARBA00022679"/>
    </source>
</evidence>
<evidence type="ECO:0000313" key="3">
    <source>
        <dbReference type="Proteomes" id="UP000515123"/>
    </source>
</evidence>
<dbReference type="PANTHER" id="PTHR31625">
    <property type="match status" value="1"/>
</dbReference>
<dbReference type="GO" id="GO:0016747">
    <property type="term" value="F:acyltransferase activity, transferring groups other than amino-acyl groups"/>
    <property type="evidence" value="ECO:0007669"/>
    <property type="project" value="UniProtKB-ARBA"/>
</dbReference>
<reference evidence="3" key="1">
    <citation type="journal article" date="2015" name="Nat. Genet.">
        <title>The pineapple genome and the evolution of CAM photosynthesis.</title>
        <authorList>
            <person name="Ming R."/>
            <person name="VanBuren R."/>
            <person name="Wai C.M."/>
            <person name="Tang H."/>
            <person name="Schatz M.C."/>
            <person name="Bowers J.E."/>
            <person name="Lyons E."/>
            <person name="Wang M.L."/>
            <person name="Chen J."/>
            <person name="Biggers E."/>
            <person name="Zhang J."/>
            <person name="Huang L."/>
            <person name="Zhang L."/>
            <person name="Miao W."/>
            <person name="Zhang J."/>
            <person name="Ye Z."/>
            <person name="Miao C."/>
            <person name="Lin Z."/>
            <person name="Wang H."/>
            <person name="Zhou H."/>
            <person name="Yim W.C."/>
            <person name="Priest H.D."/>
            <person name="Zheng C."/>
            <person name="Woodhouse M."/>
            <person name="Edger P.P."/>
            <person name="Guyot R."/>
            <person name="Guo H.B."/>
            <person name="Guo H."/>
            <person name="Zheng G."/>
            <person name="Singh R."/>
            <person name="Sharma A."/>
            <person name="Min X."/>
            <person name="Zheng Y."/>
            <person name="Lee H."/>
            <person name="Gurtowski J."/>
            <person name="Sedlazeck F.J."/>
            <person name="Harkess A."/>
            <person name="McKain M.R."/>
            <person name="Liao Z."/>
            <person name="Fang J."/>
            <person name="Liu J."/>
            <person name="Zhang X."/>
            <person name="Zhang Q."/>
            <person name="Hu W."/>
            <person name="Qin Y."/>
            <person name="Wang K."/>
            <person name="Chen L.Y."/>
            <person name="Shirley N."/>
            <person name="Lin Y.R."/>
            <person name="Liu L.Y."/>
            <person name="Hernandez A.G."/>
            <person name="Wright C.L."/>
            <person name="Bulone V."/>
            <person name="Tuskan G.A."/>
            <person name="Heath K."/>
            <person name="Zee F."/>
            <person name="Moore P.H."/>
            <person name="Sunkar R."/>
            <person name="Leebens-Mack J.H."/>
            <person name="Mockler T."/>
            <person name="Bennetzen J.L."/>
            <person name="Freeling M."/>
            <person name="Sankoff D."/>
            <person name="Paterson A.H."/>
            <person name="Zhu X."/>
            <person name="Yang X."/>
            <person name="Smith J.A."/>
            <person name="Cushman J.C."/>
            <person name="Paull R.E."/>
            <person name="Yu Q."/>
        </authorList>
    </citation>
    <scope>NUCLEOTIDE SEQUENCE [LARGE SCALE GENOMIC DNA]</scope>
    <source>
        <strain evidence="3">cv. F153</strain>
    </source>
</reference>
<keyword evidence="3" id="KW-1185">Reference proteome</keyword>
<dbReference type="InterPro" id="IPR051504">
    <property type="entry name" value="Plant_metabolite_acyltrans"/>
</dbReference>
<name>A0A6P5FIJ8_ANACO</name>
<dbReference type="InterPro" id="IPR023213">
    <property type="entry name" value="CAT-like_dom_sf"/>
</dbReference>
<dbReference type="SUPFAM" id="SSF52777">
    <property type="entry name" value="CoA-dependent acyltransferases"/>
    <property type="match status" value="2"/>
</dbReference>
<keyword evidence="2" id="KW-0012">Acyltransferase</keyword>
<dbReference type="Gene3D" id="3.30.559.10">
    <property type="entry name" value="Chloramphenicol acetyltransferase-like domain"/>
    <property type="match status" value="2"/>
</dbReference>
<dbReference type="AlphaFoldDB" id="A0A6P5FIJ8"/>
<dbReference type="OrthoDB" id="1862401at2759"/>
<dbReference type="Proteomes" id="UP000515123">
    <property type="component" value="Linkage group 9"/>
</dbReference>
<dbReference type="RefSeq" id="XP_020095764.1">
    <property type="nucleotide sequence ID" value="XM_020240175.1"/>
</dbReference>